<dbReference type="Gene3D" id="3.40.50.10610">
    <property type="entry name" value="ABC-type transport auxiliary lipoprotein component"/>
    <property type="match status" value="1"/>
</dbReference>
<keyword evidence="3" id="KW-1185">Reference proteome</keyword>
<reference evidence="2 3" key="1">
    <citation type="submission" date="2021-02" db="EMBL/GenBank/DDBJ databases">
        <title>Lysobacter arenosi sp. nov., isolated from soil of gangwondo yeongwol, south Korea.</title>
        <authorList>
            <person name="Kim K.R."/>
            <person name="Kim K.H."/>
            <person name="Jeon C.O."/>
        </authorList>
    </citation>
    <scope>NUCLEOTIDE SEQUENCE [LARGE SCALE GENOMIC DNA]</scope>
    <source>
        <strain evidence="2 3">R7</strain>
    </source>
</reference>
<evidence type="ECO:0000313" key="2">
    <source>
        <dbReference type="EMBL" id="QSX73623.1"/>
    </source>
</evidence>
<dbReference type="PROSITE" id="PS51257">
    <property type="entry name" value="PROKAR_LIPOPROTEIN"/>
    <property type="match status" value="1"/>
</dbReference>
<proteinExistence type="predicted"/>
<protein>
    <submittedName>
        <fullName evidence="2">Membrane integrity-associated transporter subunit PqiC</fullName>
    </submittedName>
</protein>
<dbReference type="SUPFAM" id="SSF159594">
    <property type="entry name" value="XCC0632-like"/>
    <property type="match status" value="1"/>
</dbReference>
<dbReference type="EMBL" id="CP071517">
    <property type="protein sequence ID" value="QSX73623.1"/>
    <property type="molecule type" value="Genomic_DNA"/>
</dbReference>
<dbReference type="InterPro" id="IPR005586">
    <property type="entry name" value="ABC_trans_aux"/>
</dbReference>
<sequence>MTTRANLAPALVRTLSLGLVLALLSGCSILSEKPKGSSTIYAPEPHVQPDPSWPTVTWQLALSPPVGARVIESLRIAVRPTPGEIQIYSGAQWARPPSEMLSDTLLRTFEDSGRIAAVARQGSGIAADFRLILEIRRFESDYAGQAVPSATIEVAAKLLHTHDQKIVAARTFLQAQPATSTAVADVARAFEQSLVVVGHDIAGWTLVSGQNYKPANRS</sequence>
<gene>
    <name evidence="2" type="ORF">HIV01_010250</name>
</gene>
<name>A0ABX7R681_9GAMM</name>
<dbReference type="Pfam" id="PF03886">
    <property type="entry name" value="ABC_trans_aux"/>
    <property type="match status" value="1"/>
</dbReference>
<feature type="domain" description="ABC-type transport auxiliary lipoprotein component" evidence="1">
    <location>
        <begin position="42"/>
        <end position="202"/>
    </location>
</feature>
<organism evidence="2 3">
    <name type="scientific">Lysobacter arenosi</name>
    <dbReference type="NCBI Taxonomy" id="2795387"/>
    <lineage>
        <taxon>Bacteria</taxon>
        <taxon>Pseudomonadati</taxon>
        <taxon>Pseudomonadota</taxon>
        <taxon>Gammaproteobacteria</taxon>
        <taxon>Lysobacterales</taxon>
        <taxon>Lysobacteraceae</taxon>
        <taxon>Lysobacter</taxon>
    </lineage>
</organism>
<dbReference type="RefSeq" id="WP_200606872.1">
    <property type="nucleotide sequence ID" value="NZ_CP071517.1"/>
</dbReference>
<accession>A0ABX7R681</accession>
<dbReference type="Proteomes" id="UP000663400">
    <property type="component" value="Chromosome"/>
</dbReference>
<evidence type="ECO:0000259" key="1">
    <source>
        <dbReference type="Pfam" id="PF03886"/>
    </source>
</evidence>
<evidence type="ECO:0000313" key="3">
    <source>
        <dbReference type="Proteomes" id="UP000663400"/>
    </source>
</evidence>